<accession>A0A1Y2IFJ9</accession>
<evidence type="ECO:0000313" key="3">
    <source>
        <dbReference type="Proteomes" id="UP000193067"/>
    </source>
</evidence>
<reference evidence="2 3" key="1">
    <citation type="journal article" date="2015" name="Biotechnol. Biofuels">
        <title>Enhanced degradation of softwood versus hardwood by the white-rot fungus Pycnoporus coccineus.</title>
        <authorList>
            <person name="Couturier M."/>
            <person name="Navarro D."/>
            <person name="Chevret D."/>
            <person name="Henrissat B."/>
            <person name="Piumi F."/>
            <person name="Ruiz-Duenas F.J."/>
            <person name="Martinez A.T."/>
            <person name="Grigoriev I.V."/>
            <person name="Riley R."/>
            <person name="Lipzen A."/>
            <person name="Berrin J.G."/>
            <person name="Master E.R."/>
            <person name="Rosso M.N."/>
        </authorList>
    </citation>
    <scope>NUCLEOTIDE SEQUENCE [LARGE SCALE GENOMIC DNA]</scope>
    <source>
        <strain evidence="2 3">BRFM310</strain>
    </source>
</reference>
<feature type="transmembrane region" description="Helical" evidence="1">
    <location>
        <begin position="127"/>
        <end position="146"/>
    </location>
</feature>
<gene>
    <name evidence="2" type="ORF">PYCCODRAFT_1437849</name>
</gene>
<dbReference type="AlphaFoldDB" id="A0A1Y2IFJ9"/>
<organism evidence="2 3">
    <name type="scientific">Trametes coccinea (strain BRFM310)</name>
    <name type="common">Pycnoporus coccineus</name>
    <dbReference type="NCBI Taxonomy" id="1353009"/>
    <lineage>
        <taxon>Eukaryota</taxon>
        <taxon>Fungi</taxon>
        <taxon>Dikarya</taxon>
        <taxon>Basidiomycota</taxon>
        <taxon>Agaricomycotina</taxon>
        <taxon>Agaricomycetes</taxon>
        <taxon>Polyporales</taxon>
        <taxon>Polyporaceae</taxon>
        <taxon>Trametes</taxon>
    </lineage>
</organism>
<dbReference type="EMBL" id="KZ084123">
    <property type="protein sequence ID" value="OSC99876.1"/>
    <property type="molecule type" value="Genomic_DNA"/>
</dbReference>
<dbReference type="OrthoDB" id="3187264at2759"/>
<feature type="transmembrane region" description="Helical" evidence="1">
    <location>
        <begin position="20"/>
        <end position="40"/>
    </location>
</feature>
<keyword evidence="1" id="KW-0472">Membrane</keyword>
<proteinExistence type="predicted"/>
<protein>
    <submittedName>
        <fullName evidence="2">Uncharacterized protein</fullName>
    </submittedName>
</protein>
<dbReference type="Proteomes" id="UP000193067">
    <property type="component" value="Unassembled WGS sequence"/>
</dbReference>
<dbReference type="STRING" id="1353009.A0A1Y2IFJ9"/>
<keyword evidence="3" id="KW-1185">Reference proteome</keyword>
<sequence>MSTRSLIRFSRHTLKQLKFVLPGGLITYYFESHNVFLHILRGDYGARGWGRFAARISMLNAFLTVSLFLYVLILPLIQGEQPNYRHWRQSGVLSRVIPIMTASIVAGWSLLVYTFGRWSNLGYVEGVVAASGLYALGFGLLGLLPAPKVQRQ</sequence>
<feature type="transmembrane region" description="Helical" evidence="1">
    <location>
        <begin position="52"/>
        <end position="76"/>
    </location>
</feature>
<dbReference type="InterPro" id="IPR033579">
    <property type="entry name" value="TMEM128"/>
</dbReference>
<name>A0A1Y2IFJ9_TRAC3</name>
<feature type="transmembrane region" description="Helical" evidence="1">
    <location>
        <begin position="96"/>
        <end position="115"/>
    </location>
</feature>
<evidence type="ECO:0000256" key="1">
    <source>
        <dbReference type="SAM" id="Phobius"/>
    </source>
</evidence>
<keyword evidence="1" id="KW-1133">Transmembrane helix</keyword>
<dbReference type="Pfam" id="PF20479">
    <property type="entry name" value="TMEM128"/>
    <property type="match status" value="1"/>
</dbReference>
<keyword evidence="1" id="KW-0812">Transmembrane</keyword>
<evidence type="ECO:0000313" key="2">
    <source>
        <dbReference type="EMBL" id="OSC99876.1"/>
    </source>
</evidence>